<dbReference type="PANTHER" id="PTHR30055">
    <property type="entry name" value="HTH-TYPE TRANSCRIPTIONAL REGULATOR RUTR"/>
    <property type="match status" value="1"/>
</dbReference>
<keyword evidence="3" id="KW-0804">Transcription</keyword>
<dbReference type="RefSeq" id="WP_252767560.1">
    <property type="nucleotide sequence ID" value="NZ_JAMXMC010000001.1"/>
</dbReference>
<dbReference type="SUPFAM" id="SSF48498">
    <property type="entry name" value="Tetracyclin repressor-like, C-terminal domain"/>
    <property type="match status" value="1"/>
</dbReference>
<dbReference type="InterPro" id="IPR050109">
    <property type="entry name" value="HTH-type_TetR-like_transc_reg"/>
</dbReference>
<evidence type="ECO:0000313" key="6">
    <source>
        <dbReference type="EMBL" id="MCO5975115.1"/>
    </source>
</evidence>
<dbReference type="Gene3D" id="1.10.357.10">
    <property type="entry name" value="Tetracycline Repressor, domain 2"/>
    <property type="match status" value="1"/>
</dbReference>
<keyword evidence="7" id="KW-1185">Reference proteome</keyword>
<evidence type="ECO:0000256" key="4">
    <source>
        <dbReference type="PROSITE-ProRule" id="PRU00335"/>
    </source>
</evidence>
<sequence>MTVTASPLPASARASRTRLRLPPETRIPLILDAALAAFSAQGYADTRIDDIAQQAGLSKGGLYAHFDSKEAIFHALLQRSMQLPTLDVDAMLVGADTAQVLAQRLLQPMYEAVQSPSLVALSRILLTEGHRLPPQVQDWRRHVHATVCTQLTQVLQRGVAQGLLRPTVLTTVPGLVLSPLVHWMVQHISAGPEEWVNASEAYRIHVQLLTELLTP</sequence>
<dbReference type="Pfam" id="PF14246">
    <property type="entry name" value="TetR_C_7"/>
    <property type="match status" value="1"/>
</dbReference>
<evidence type="ECO:0000313" key="7">
    <source>
        <dbReference type="Proteomes" id="UP001204851"/>
    </source>
</evidence>
<dbReference type="InterPro" id="IPR039536">
    <property type="entry name" value="TetR_C_Proteobacteria"/>
</dbReference>
<protein>
    <submittedName>
        <fullName evidence="6">TetR/AcrR family transcriptional regulator</fullName>
    </submittedName>
</protein>
<organism evidence="6 7">
    <name type="scientific">Ideonella oryzae</name>
    <dbReference type="NCBI Taxonomy" id="2937441"/>
    <lineage>
        <taxon>Bacteria</taxon>
        <taxon>Pseudomonadati</taxon>
        <taxon>Pseudomonadota</taxon>
        <taxon>Betaproteobacteria</taxon>
        <taxon>Burkholderiales</taxon>
        <taxon>Sphaerotilaceae</taxon>
        <taxon>Ideonella</taxon>
    </lineage>
</organism>
<evidence type="ECO:0000259" key="5">
    <source>
        <dbReference type="PROSITE" id="PS50977"/>
    </source>
</evidence>
<reference evidence="6 7" key="1">
    <citation type="submission" date="2022-06" db="EMBL/GenBank/DDBJ databases">
        <title>Ideonella sp. NS12-5 Genome sequencing and assembly.</title>
        <authorList>
            <person name="Jung Y."/>
        </authorList>
    </citation>
    <scope>NUCLEOTIDE SEQUENCE [LARGE SCALE GENOMIC DNA]</scope>
    <source>
        <strain evidence="6 7">NS12-5</strain>
    </source>
</reference>
<dbReference type="PANTHER" id="PTHR30055:SF234">
    <property type="entry name" value="HTH-TYPE TRANSCRIPTIONAL REGULATOR BETI"/>
    <property type="match status" value="1"/>
</dbReference>
<dbReference type="EMBL" id="JAMXMC010000001">
    <property type="protein sequence ID" value="MCO5975115.1"/>
    <property type="molecule type" value="Genomic_DNA"/>
</dbReference>
<accession>A0ABT1BFT2</accession>
<dbReference type="InterPro" id="IPR036271">
    <property type="entry name" value="Tet_transcr_reg_TetR-rel_C_sf"/>
</dbReference>
<comment type="caution">
    <text evidence="6">The sequence shown here is derived from an EMBL/GenBank/DDBJ whole genome shotgun (WGS) entry which is preliminary data.</text>
</comment>
<evidence type="ECO:0000256" key="3">
    <source>
        <dbReference type="ARBA" id="ARBA00023163"/>
    </source>
</evidence>
<dbReference type="SUPFAM" id="SSF46689">
    <property type="entry name" value="Homeodomain-like"/>
    <property type="match status" value="1"/>
</dbReference>
<proteinExistence type="predicted"/>
<gene>
    <name evidence="6" type="ORF">M0L44_00055</name>
</gene>
<feature type="domain" description="HTH tetR-type" evidence="5">
    <location>
        <begin position="24"/>
        <end position="84"/>
    </location>
</feature>
<evidence type="ECO:0000256" key="1">
    <source>
        <dbReference type="ARBA" id="ARBA00023015"/>
    </source>
</evidence>
<keyword evidence="1" id="KW-0805">Transcription regulation</keyword>
<dbReference type="PRINTS" id="PR00455">
    <property type="entry name" value="HTHTETR"/>
</dbReference>
<evidence type="ECO:0000256" key="2">
    <source>
        <dbReference type="ARBA" id="ARBA00023125"/>
    </source>
</evidence>
<dbReference type="PROSITE" id="PS50977">
    <property type="entry name" value="HTH_TETR_2"/>
    <property type="match status" value="1"/>
</dbReference>
<name>A0ABT1BFT2_9BURK</name>
<dbReference type="InterPro" id="IPR001647">
    <property type="entry name" value="HTH_TetR"/>
</dbReference>
<feature type="DNA-binding region" description="H-T-H motif" evidence="4">
    <location>
        <begin position="47"/>
        <end position="66"/>
    </location>
</feature>
<dbReference type="Pfam" id="PF00440">
    <property type="entry name" value="TetR_N"/>
    <property type="match status" value="1"/>
</dbReference>
<keyword evidence="2 4" id="KW-0238">DNA-binding</keyword>
<dbReference type="Proteomes" id="UP001204851">
    <property type="component" value="Unassembled WGS sequence"/>
</dbReference>
<dbReference type="InterPro" id="IPR009057">
    <property type="entry name" value="Homeodomain-like_sf"/>
</dbReference>